<accession>A0A7U2I6J3</accession>
<keyword evidence="1" id="KW-0863">Zinc-finger</keyword>
<dbReference type="SUPFAM" id="SSF57850">
    <property type="entry name" value="RING/U-box"/>
    <property type="match status" value="1"/>
</dbReference>
<dbReference type="Pfam" id="PF13639">
    <property type="entry name" value="zf-RING_2"/>
    <property type="match status" value="1"/>
</dbReference>
<proteinExistence type="predicted"/>
<keyword evidence="1" id="KW-0479">Metal-binding</keyword>
<dbReference type="InterPro" id="IPR001841">
    <property type="entry name" value="Znf_RING"/>
</dbReference>
<feature type="region of interest" description="Disordered" evidence="2">
    <location>
        <begin position="98"/>
        <end position="118"/>
    </location>
</feature>
<dbReference type="EMBL" id="CP069040">
    <property type="protein sequence ID" value="QRD05211.1"/>
    <property type="molecule type" value="Genomic_DNA"/>
</dbReference>
<evidence type="ECO:0000313" key="5">
    <source>
        <dbReference type="Proteomes" id="UP000663193"/>
    </source>
</evidence>
<feature type="compositionally biased region" description="Polar residues" evidence="2">
    <location>
        <begin position="212"/>
        <end position="244"/>
    </location>
</feature>
<evidence type="ECO:0000259" key="3">
    <source>
        <dbReference type="PROSITE" id="PS50089"/>
    </source>
</evidence>
<keyword evidence="5" id="KW-1185">Reference proteome</keyword>
<feature type="compositionally biased region" description="Polar residues" evidence="2">
    <location>
        <begin position="165"/>
        <end position="174"/>
    </location>
</feature>
<organism evidence="4 5">
    <name type="scientific">Phaeosphaeria nodorum (strain SN15 / ATCC MYA-4574 / FGSC 10173)</name>
    <name type="common">Glume blotch fungus</name>
    <name type="synonym">Parastagonospora nodorum</name>
    <dbReference type="NCBI Taxonomy" id="321614"/>
    <lineage>
        <taxon>Eukaryota</taxon>
        <taxon>Fungi</taxon>
        <taxon>Dikarya</taxon>
        <taxon>Ascomycota</taxon>
        <taxon>Pezizomycotina</taxon>
        <taxon>Dothideomycetes</taxon>
        <taxon>Pleosporomycetidae</taxon>
        <taxon>Pleosporales</taxon>
        <taxon>Pleosporineae</taxon>
        <taxon>Phaeosphaeriaceae</taxon>
        <taxon>Parastagonospora</taxon>
    </lineage>
</organism>
<dbReference type="OrthoDB" id="8062037at2759"/>
<dbReference type="InterPro" id="IPR013083">
    <property type="entry name" value="Znf_RING/FYVE/PHD"/>
</dbReference>
<feature type="compositionally biased region" description="Acidic residues" evidence="2">
    <location>
        <begin position="107"/>
        <end position="118"/>
    </location>
</feature>
<dbReference type="Proteomes" id="UP000663193">
    <property type="component" value="Chromosome 18"/>
</dbReference>
<dbReference type="AlphaFoldDB" id="A0A7U2I6J3"/>
<reference evidence="5" key="1">
    <citation type="journal article" date="2021" name="BMC Genomics">
        <title>Chromosome-level genome assembly and manually-curated proteome of model necrotroph Parastagonospora nodorum Sn15 reveals a genome-wide trove of candidate effector homologs, and redundancy of virulence-related functions within an accessory chromosome.</title>
        <authorList>
            <person name="Bertazzoni S."/>
            <person name="Jones D.A.B."/>
            <person name="Phan H.T."/>
            <person name="Tan K.-C."/>
            <person name="Hane J.K."/>
        </authorList>
    </citation>
    <scope>NUCLEOTIDE SEQUENCE [LARGE SCALE GENOMIC DNA]</scope>
    <source>
        <strain evidence="5">SN15 / ATCC MYA-4574 / FGSC 10173)</strain>
    </source>
</reference>
<evidence type="ECO:0000256" key="2">
    <source>
        <dbReference type="SAM" id="MobiDB-lite"/>
    </source>
</evidence>
<dbReference type="RefSeq" id="XP_001801370.1">
    <property type="nucleotide sequence ID" value="XM_001801318.1"/>
</dbReference>
<dbReference type="KEGG" id="pno:SNOG_11121"/>
<sequence>MPNMPNATGSHELSRVDTFLANHTDFLAHADTTTPANTECPICLEDISEHICVKIVGILGCVHMIGLECLQVLLNNHPDDKKLCPLCRTEWLSGPGPGPDIGHESDFSDSDSSYDLESDYDNRYGPDIRYGSGYGPNTRSIGYMNHWPVYDDAADLAAHAGARQLQAQHNQQRPSYLGPRMSEYLSMNGSRRTTRTPYVPHGQRVPGYTYNGGPTRSSAHSSRANQQASALQQTGGHHQSTSPTHRAPGSRAEASSRF</sequence>
<gene>
    <name evidence="4" type="ORF">JI435_111210</name>
</gene>
<evidence type="ECO:0000313" key="4">
    <source>
        <dbReference type="EMBL" id="QRD05211.1"/>
    </source>
</evidence>
<dbReference type="GO" id="GO:0008270">
    <property type="term" value="F:zinc ion binding"/>
    <property type="evidence" value="ECO:0007669"/>
    <property type="project" value="UniProtKB-KW"/>
</dbReference>
<feature type="region of interest" description="Disordered" evidence="2">
    <location>
        <begin position="163"/>
        <end position="258"/>
    </location>
</feature>
<evidence type="ECO:0000256" key="1">
    <source>
        <dbReference type="PROSITE-ProRule" id="PRU00175"/>
    </source>
</evidence>
<name>A0A7U2I6J3_PHANO</name>
<dbReference type="Gene3D" id="3.30.40.10">
    <property type="entry name" value="Zinc/RING finger domain, C3HC4 (zinc finger)"/>
    <property type="match status" value="1"/>
</dbReference>
<feature type="domain" description="RING-type" evidence="3">
    <location>
        <begin position="40"/>
        <end position="88"/>
    </location>
</feature>
<protein>
    <recommendedName>
        <fullName evidence="3">RING-type domain-containing protein</fullName>
    </recommendedName>
</protein>
<dbReference type="VEuPathDB" id="FungiDB:JI435_111210"/>
<keyword evidence="1" id="KW-0862">Zinc</keyword>
<dbReference type="PROSITE" id="PS50089">
    <property type="entry name" value="ZF_RING_2"/>
    <property type="match status" value="1"/>
</dbReference>